<proteinExistence type="predicted"/>
<dbReference type="InterPro" id="IPR036452">
    <property type="entry name" value="Ribo_hydro-like"/>
</dbReference>
<dbReference type="Gene3D" id="3.90.245.10">
    <property type="entry name" value="Ribonucleoside hydrolase-like"/>
    <property type="match status" value="1"/>
</dbReference>
<organism evidence="1">
    <name type="scientific">marine sediment metagenome</name>
    <dbReference type="NCBI Taxonomy" id="412755"/>
    <lineage>
        <taxon>unclassified sequences</taxon>
        <taxon>metagenomes</taxon>
        <taxon>ecological metagenomes</taxon>
    </lineage>
</organism>
<evidence type="ECO:0000313" key="1">
    <source>
        <dbReference type="EMBL" id="GAG52923.1"/>
    </source>
</evidence>
<accession>X0YXB7</accession>
<evidence type="ECO:0008006" key="2">
    <source>
        <dbReference type="Google" id="ProtNLM"/>
    </source>
</evidence>
<name>X0YXB7_9ZZZZ</name>
<comment type="caution">
    <text evidence="1">The sequence shown here is derived from an EMBL/GenBank/DDBJ whole genome shotgun (WGS) entry which is preliminary data.</text>
</comment>
<sequence>MKRATGLQAASVVLARCFPFSFGTRSVAAAEKSANQANKGSIPVIFDTDIGNDIDDTWALILLLKCP</sequence>
<dbReference type="GO" id="GO:0016799">
    <property type="term" value="F:hydrolase activity, hydrolyzing N-glycosyl compounds"/>
    <property type="evidence" value="ECO:0007669"/>
    <property type="project" value="InterPro"/>
</dbReference>
<gene>
    <name evidence="1" type="ORF">S01H1_81298</name>
</gene>
<reference evidence="1" key="1">
    <citation type="journal article" date="2014" name="Front. Microbiol.">
        <title>High frequency of phylogenetically diverse reductive dehalogenase-homologous genes in deep subseafloor sedimentary metagenomes.</title>
        <authorList>
            <person name="Kawai M."/>
            <person name="Futagami T."/>
            <person name="Toyoda A."/>
            <person name="Takaki Y."/>
            <person name="Nishi S."/>
            <person name="Hori S."/>
            <person name="Arai W."/>
            <person name="Tsubouchi T."/>
            <person name="Morono Y."/>
            <person name="Uchiyama I."/>
            <person name="Ito T."/>
            <person name="Fujiyama A."/>
            <person name="Inagaki F."/>
            <person name="Takami H."/>
        </authorList>
    </citation>
    <scope>NUCLEOTIDE SEQUENCE</scope>
    <source>
        <strain evidence="1">Expedition CK06-06</strain>
    </source>
</reference>
<protein>
    <recommendedName>
        <fullName evidence="2">Inosine/uridine-preferring nucleoside hydrolase domain-containing protein</fullName>
    </recommendedName>
</protein>
<dbReference type="EMBL" id="BARS01054998">
    <property type="protein sequence ID" value="GAG52923.1"/>
    <property type="molecule type" value="Genomic_DNA"/>
</dbReference>
<dbReference type="AlphaFoldDB" id="X0YXB7"/>
<feature type="non-terminal residue" evidence="1">
    <location>
        <position position="67"/>
    </location>
</feature>